<evidence type="ECO:0000256" key="3">
    <source>
        <dbReference type="ARBA" id="ARBA00022989"/>
    </source>
</evidence>
<dbReference type="GO" id="GO:0016020">
    <property type="term" value="C:membrane"/>
    <property type="evidence" value="ECO:0007669"/>
    <property type="project" value="UniProtKB-SubCell"/>
</dbReference>
<evidence type="ECO:0000313" key="7">
    <source>
        <dbReference type="Proteomes" id="UP000018895"/>
    </source>
</evidence>
<sequence>MIEQPYKVGVPPFAFLAKLVFTSITFGAGIVGGEAIPLFFMGATLGNTLHSFMGLPMSFLAAFRTISTHFHRAPFTTAGCIL</sequence>
<dbReference type="SUPFAM" id="SSF81340">
    <property type="entry name" value="Clc chloride channel"/>
    <property type="match status" value="1"/>
</dbReference>
<evidence type="ECO:0000256" key="5">
    <source>
        <dbReference type="SAM" id="Phobius"/>
    </source>
</evidence>
<organism evidence="6 7">
    <name type="scientific">Halalkalibacter hemicellulosilyticusJCM 9152</name>
    <dbReference type="NCBI Taxonomy" id="1236971"/>
    <lineage>
        <taxon>Bacteria</taxon>
        <taxon>Bacillati</taxon>
        <taxon>Bacillota</taxon>
        <taxon>Bacilli</taxon>
        <taxon>Bacillales</taxon>
        <taxon>Bacillaceae</taxon>
        <taxon>Halalkalibacter</taxon>
    </lineage>
</organism>
<comment type="caution">
    <text evidence="6">The sequence shown here is derived from an EMBL/GenBank/DDBJ whole genome shotgun (WGS) entry which is preliminary data.</text>
</comment>
<keyword evidence="2 5" id="KW-0812">Transmembrane</keyword>
<dbReference type="GO" id="GO:0015108">
    <property type="term" value="F:chloride transmembrane transporter activity"/>
    <property type="evidence" value="ECO:0007669"/>
    <property type="project" value="InterPro"/>
</dbReference>
<feature type="transmembrane region" description="Helical" evidence="5">
    <location>
        <begin position="12"/>
        <end position="32"/>
    </location>
</feature>
<proteinExistence type="predicted"/>
<dbReference type="EMBL" id="BAUU01000073">
    <property type="protein sequence ID" value="GAE32978.1"/>
    <property type="molecule type" value="Genomic_DNA"/>
</dbReference>
<dbReference type="InterPro" id="IPR014743">
    <property type="entry name" value="Cl-channel_core"/>
</dbReference>
<keyword evidence="4 5" id="KW-0472">Membrane</keyword>
<gene>
    <name evidence="6" type="ORF">JCM9152_4577</name>
</gene>
<evidence type="ECO:0000313" key="6">
    <source>
        <dbReference type="EMBL" id="GAE32978.1"/>
    </source>
</evidence>
<dbReference type="AlphaFoldDB" id="W4QMV8"/>
<evidence type="ECO:0000256" key="2">
    <source>
        <dbReference type="ARBA" id="ARBA00022692"/>
    </source>
</evidence>
<dbReference type="STRING" id="1236971.JCM9152_4577"/>
<dbReference type="InterPro" id="IPR001807">
    <property type="entry name" value="ClC"/>
</dbReference>
<evidence type="ECO:0000256" key="4">
    <source>
        <dbReference type="ARBA" id="ARBA00023136"/>
    </source>
</evidence>
<reference evidence="6" key="1">
    <citation type="journal article" date="2014" name="Genome Announc.">
        <title>Draft Genome Sequences of Three Alkaliphilic Bacillus Strains, Bacillus wakoensis JCM 9140T, Bacillus akibai JCM 9157T, and Bacillus hemicellulosilyticus JCM 9152T.</title>
        <authorList>
            <person name="Yuki M."/>
            <person name="Oshima K."/>
            <person name="Suda W."/>
            <person name="Oshida Y."/>
            <person name="Kitamura K."/>
            <person name="Iida T."/>
            <person name="Hattori M."/>
            <person name="Ohkuma M."/>
        </authorList>
    </citation>
    <scope>NUCLEOTIDE SEQUENCE [LARGE SCALE GENOMIC DNA]</scope>
    <source>
        <strain evidence="6">JCM 9152</strain>
    </source>
</reference>
<protein>
    <submittedName>
        <fullName evidence="6">Chloride channel protein</fullName>
    </submittedName>
</protein>
<name>W4QMV8_9BACI</name>
<dbReference type="Gene3D" id="1.10.3080.10">
    <property type="entry name" value="Clc chloride channel"/>
    <property type="match status" value="1"/>
</dbReference>
<feature type="transmembrane region" description="Helical" evidence="5">
    <location>
        <begin position="38"/>
        <end position="63"/>
    </location>
</feature>
<evidence type="ECO:0000256" key="1">
    <source>
        <dbReference type="ARBA" id="ARBA00004141"/>
    </source>
</evidence>
<accession>W4QMV8</accession>
<dbReference type="Pfam" id="PF00654">
    <property type="entry name" value="Voltage_CLC"/>
    <property type="match status" value="1"/>
</dbReference>
<keyword evidence="3 5" id="KW-1133">Transmembrane helix</keyword>
<dbReference type="Proteomes" id="UP000018895">
    <property type="component" value="Unassembled WGS sequence"/>
</dbReference>
<comment type="subcellular location">
    <subcellularLocation>
        <location evidence="1">Membrane</location>
        <topology evidence="1">Multi-pass membrane protein</topology>
    </subcellularLocation>
</comment>
<keyword evidence="7" id="KW-1185">Reference proteome</keyword>